<evidence type="ECO:0000256" key="4">
    <source>
        <dbReference type="ARBA" id="ARBA00023295"/>
    </source>
</evidence>
<organism evidence="7 8">
    <name type="scientific">Lysobacter capsici AZ78</name>
    <dbReference type="NCBI Taxonomy" id="1444315"/>
    <lineage>
        <taxon>Bacteria</taxon>
        <taxon>Pseudomonadati</taxon>
        <taxon>Pseudomonadota</taxon>
        <taxon>Gammaproteobacteria</taxon>
        <taxon>Lysobacterales</taxon>
        <taxon>Lysobacteraceae</taxon>
        <taxon>Lysobacter</taxon>
    </lineage>
</organism>
<accession>A0A120AGV0</accession>
<dbReference type="PANTHER" id="PTHR31451">
    <property type="match status" value="1"/>
</dbReference>
<dbReference type="SUPFAM" id="SSF69318">
    <property type="entry name" value="Integrin alpha N-terminal domain"/>
    <property type="match status" value="1"/>
</dbReference>
<dbReference type="Gene3D" id="3.20.20.80">
    <property type="entry name" value="Glycosidases"/>
    <property type="match status" value="1"/>
</dbReference>
<keyword evidence="3" id="KW-0378">Hydrolase</keyword>
<dbReference type="AlphaFoldDB" id="A0A120AGV0"/>
<dbReference type="RefSeq" id="WP_060410527.1">
    <property type="nucleotide sequence ID" value="NZ_JAJA02000001.1"/>
</dbReference>
<name>A0A120AGV0_9GAMM</name>
<dbReference type="EMBL" id="JAJA02000001">
    <property type="protein sequence ID" value="KWS05178.1"/>
    <property type="molecule type" value="Genomic_DNA"/>
</dbReference>
<keyword evidence="5" id="KW-0732">Signal</keyword>
<evidence type="ECO:0000259" key="6">
    <source>
        <dbReference type="Pfam" id="PF00150"/>
    </source>
</evidence>
<comment type="catalytic activity">
    <reaction evidence="1">
        <text>Random hydrolysis of (1-&gt;4)-beta-D-mannosidic linkages in mannans, galactomannans and glucomannans.</text>
        <dbReference type="EC" id="3.2.1.78"/>
    </reaction>
</comment>
<evidence type="ECO:0000256" key="1">
    <source>
        <dbReference type="ARBA" id="ARBA00001678"/>
    </source>
</evidence>
<dbReference type="InterPro" id="IPR017853">
    <property type="entry name" value="GH"/>
</dbReference>
<dbReference type="GO" id="GO:0000272">
    <property type="term" value="P:polysaccharide catabolic process"/>
    <property type="evidence" value="ECO:0007669"/>
    <property type="project" value="InterPro"/>
</dbReference>
<dbReference type="InterPro" id="IPR001547">
    <property type="entry name" value="Glyco_hydro_5"/>
</dbReference>
<evidence type="ECO:0000313" key="8">
    <source>
        <dbReference type="Proteomes" id="UP000023435"/>
    </source>
</evidence>
<evidence type="ECO:0000313" key="7">
    <source>
        <dbReference type="EMBL" id="KWS05178.1"/>
    </source>
</evidence>
<feature type="signal peptide" evidence="5">
    <location>
        <begin position="1"/>
        <end position="26"/>
    </location>
</feature>
<reference evidence="7 8" key="1">
    <citation type="journal article" date="2014" name="Genome Announc.">
        <title>Draft Genome Sequence of Lysobacter capsici AZ78, a Bacterium Antagonistic to Plant-Pathogenic Oomycetes.</title>
        <authorList>
            <person name="Puopolo G."/>
            <person name="Sonego P."/>
            <person name="Engelen K."/>
            <person name="Pertot I."/>
        </authorList>
    </citation>
    <scope>NUCLEOTIDE SEQUENCE [LARGE SCALE GENOMIC DNA]</scope>
    <source>
        <strain evidence="7 8">AZ78</strain>
    </source>
</reference>
<keyword evidence="4" id="KW-0326">Glycosidase</keyword>
<dbReference type="GO" id="GO:0004553">
    <property type="term" value="F:hydrolase activity, hydrolyzing O-glycosyl compounds"/>
    <property type="evidence" value="ECO:0007669"/>
    <property type="project" value="InterPro"/>
</dbReference>
<feature type="domain" description="Glycoside hydrolase family 5" evidence="6">
    <location>
        <begin position="51"/>
        <end position="325"/>
    </location>
</feature>
<dbReference type="Gene3D" id="2.40.128.340">
    <property type="match status" value="2"/>
</dbReference>
<feature type="chain" id="PRO_5007163656" description="mannan endo-1,4-beta-mannosidase" evidence="5">
    <location>
        <begin position="27"/>
        <end position="722"/>
    </location>
</feature>
<proteinExistence type="predicted"/>
<protein>
    <recommendedName>
        <fullName evidence="2">mannan endo-1,4-beta-mannosidase</fullName>
        <ecNumber evidence="2">3.2.1.78</ecNumber>
    </recommendedName>
</protein>
<gene>
    <name evidence="7" type="ORF">AZ78_2729</name>
</gene>
<evidence type="ECO:0000256" key="2">
    <source>
        <dbReference type="ARBA" id="ARBA00012706"/>
    </source>
</evidence>
<dbReference type="EC" id="3.2.1.78" evidence="2"/>
<comment type="caution">
    <text evidence="7">The sequence shown here is derived from an EMBL/GenBank/DDBJ whole genome shotgun (WGS) entry which is preliminary data.</text>
</comment>
<dbReference type="PROSITE" id="PS51257">
    <property type="entry name" value="PROKAR_LIPOPROTEIN"/>
    <property type="match status" value="1"/>
</dbReference>
<dbReference type="InterPro" id="IPR028994">
    <property type="entry name" value="Integrin_alpha_N"/>
</dbReference>
<sequence length="722" mass="76925">MFRHTLLSAALAASCALLAAPAPALAADPGHFMAVQNGALVIDGQRIALPSTNMFDLLYLYINDPVRGKQKLSNARGSGFKAVRYFSSGTYSESTQLFPAVELWENPATRAQFYAAYDRMVADAAELDVKLIPALVTGWSDPTEVHRPSGAACQHAPNSLPLLPGSDNRAALKAFALALVTRYRASDTVLFWELGNEFNLNAKHRNSAELCVTREDIAAYIAEMAAAIKAIDANHLVAAGVAQEGDALMLADQPGAYNDAGDYFRLYHDIPNVDLSTVHIYEQYFYPAPSGSANMAVFLRYFKGIADSLGRPLWVGEFGAPFDQAWSDNNFHDAPMSLLLAKQYLGIDLATTWNWESREYGSPSFHPEMVRFSLDPDEDGDAIAALTYPQARMGGNRPGVTWAPMSGDADGDGRSDLLAAADRGLWQVSLMGAQPAVPGQWTSKFADNALDPAGAPFQRLTGDWDGDGKADIGAKARDGRWFVAFSDGKRYVGGAQWLSGFGSDAADPAGAPFVAISGDWNGDGTSDIGLKARDGRWYTATSSGAAFANPSLALSNFVNENLDPGGGGYSVLTGDWNGDGKTDIGAKSRDGRWFVARSNGAGFVDIAHWLSNFGSDLADPAGAPYQAITGDWNGDGKTDIGLKARDGRWFTALSTGSGFVNASLALSGFGDENLDPNNGGFTALSGDWNGDGRTDIGIKSGDGRWFVAYSNGAGFTAPALWH</sequence>
<dbReference type="OrthoDB" id="1114329at2"/>
<evidence type="ECO:0000256" key="5">
    <source>
        <dbReference type="SAM" id="SignalP"/>
    </source>
</evidence>
<keyword evidence="8" id="KW-1185">Reference proteome</keyword>
<dbReference type="Pfam" id="PF00150">
    <property type="entry name" value="Cellulase"/>
    <property type="match status" value="1"/>
</dbReference>
<evidence type="ECO:0000256" key="3">
    <source>
        <dbReference type="ARBA" id="ARBA00022801"/>
    </source>
</evidence>
<dbReference type="Proteomes" id="UP000023435">
    <property type="component" value="Unassembled WGS sequence"/>
</dbReference>
<dbReference type="InterPro" id="IPR045053">
    <property type="entry name" value="MAN-like"/>
</dbReference>
<dbReference type="SUPFAM" id="SSF51445">
    <property type="entry name" value="(Trans)glycosidases"/>
    <property type="match status" value="1"/>
</dbReference>